<evidence type="ECO:0000313" key="10">
    <source>
        <dbReference type="Proteomes" id="UP000000561"/>
    </source>
</evidence>
<dbReference type="InterPro" id="IPR009072">
    <property type="entry name" value="Histone-fold"/>
</dbReference>
<dbReference type="GO" id="GO:0005669">
    <property type="term" value="C:transcription factor TFIID complex"/>
    <property type="evidence" value="ECO:0000318"/>
    <property type="project" value="GO_Central"/>
</dbReference>
<comment type="similarity">
    <text evidence="2">Belongs to the TAF8 family.</text>
</comment>
<dbReference type="InParanoid" id="A0A0D1DNQ1"/>
<feature type="compositionally biased region" description="Basic residues" evidence="7">
    <location>
        <begin position="679"/>
        <end position="689"/>
    </location>
</feature>
<proteinExistence type="inferred from homology"/>
<dbReference type="OMA" id="YALETHG"/>
<feature type="compositionally biased region" description="Low complexity" evidence="7">
    <location>
        <begin position="38"/>
        <end position="54"/>
    </location>
</feature>
<dbReference type="RefSeq" id="XP_011392668.1">
    <property type="nucleotide sequence ID" value="XM_011394366.1"/>
</dbReference>
<keyword evidence="5" id="KW-0804">Transcription</keyword>
<evidence type="ECO:0000256" key="5">
    <source>
        <dbReference type="ARBA" id="ARBA00023163"/>
    </source>
</evidence>
<feature type="region of interest" description="Disordered" evidence="7">
    <location>
        <begin position="664"/>
        <end position="689"/>
    </location>
</feature>
<dbReference type="AlphaFoldDB" id="A0A0D1DNQ1"/>
<dbReference type="GeneID" id="23565983"/>
<evidence type="ECO:0000256" key="2">
    <source>
        <dbReference type="ARBA" id="ARBA00008767"/>
    </source>
</evidence>
<feature type="region of interest" description="Disordered" evidence="7">
    <location>
        <begin position="19"/>
        <end position="64"/>
    </location>
</feature>
<dbReference type="InterPro" id="IPR037818">
    <property type="entry name" value="TAF8"/>
</dbReference>
<feature type="region of interest" description="Disordered" evidence="7">
    <location>
        <begin position="297"/>
        <end position="332"/>
    </location>
</feature>
<dbReference type="STRING" id="237631.A0A0D1DNQ1"/>
<dbReference type="VEuPathDB" id="FungiDB:UMAG_06378"/>
<dbReference type="CDD" id="cd00076">
    <property type="entry name" value="HFD_SF"/>
    <property type="match status" value="1"/>
</dbReference>
<name>A0A0D1DNQ1_MYCMD</name>
<dbReference type="Gene3D" id="1.10.20.10">
    <property type="entry name" value="Histone, subunit A"/>
    <property type="match status" value="1"/>
</dbReference>
<dbReference type="EMBL" id="CM003162">
    <property type="protein sequence ID" value="KIS65676.1"/>
    <property type="molecule type" value="Genomic_DNA"/>
</dbReference>
<sequence length="689" mass="71425">MSAGGVPSWAITSSSAKLFGDGSSQASARTAADAQVESSSDNAASSSKAARQQQTNAGPYLHPVTSLDYASTSAAATGAQEKPYKPKRKQKSITYGAPLASVTSSRRVPGSIPHIDELSANEALFQLIAVQAKRAGFDAATSSALHEVSQLAKKFVTSVFSAATHAAELSSRDQPSARDLIYALETHGQPIRELHDFHRQQLVDGASETSYARAKAKEHATAPQTYTPRKRSSLRDRQTELGSANEDWVQGSNAFLPSDSDDGSELDAWSVSSDSDYEYGNRRAAVHARVMKRKHDIARVLSKKQRRQDKLRQLTSSEPGNSTSSSSARDLRALTSGERAWRRIADHVVPRHLPGMPPRHAWMQTPAYPTNAYGTLPGGTGDDDEEASKGKRDPLILVNRKLANARLVEASLRKLIQNTDRAAASAYAASSTTNGTAATSAEPSSSAAEPQVATPTSASFATTVATGVVTGGFAVPKTPASGSGASGLTLRLNRKISLPASAFNSPTQTQPSTPITSRRPSNAAPVGSVASASGAPGTPLGMGMSMGWGGEPLMSPLTPVSATLGGPMTPYPPTPGGVYGHYFGSSVNTGHGSGASGYRSRSQSTVTGHGDVYGGALTGGGDSNGGAAADQLGVRVPSAVNYKNVWYAPGSTIASGGLAASGASAKSSAGAGAGGNHPRSVKRMRKWKV</sequence>
<feature type="domain" description="Bromodomain associated" evidence="8">
    <location>
        <begin position="120"/>
        <end position="185"/>
    </location>
</feature>
<evidence type="ECO:0000256" key="6">
    <source>
        <dbReference type="ARBA" id="ARBA00023242"/>
    </source>
</evidence>
<accession>A0A0D1DNQ1</accession>
<keyword evidence="6" id="KW-0539">Nucleus</keyword>
<dbReference type="InterPro" id="IPR006565">
    <property type="entry name" value="BTP"/>
</dbReference>
<feature type="compositionally biased region" description="Low complexity" evidence="7">
    <location>
        <begin position="316"/>
        <end position="327"/>
    </location>
</feature>
<feature type="compositionally biased region" description="Polar residues" evidence="7">
    <location>
        <begin position="19"/>
        <end position="28"/>
    </location>
</feature>
<gene>
    <name evidence="9" type="ORF">UMAG_06378</name>
</gene>
<keyword evidence="4" id="KW-0805">Transcription regulation</keyword>
<evidence type="ECO:0000256" key="4">
    <source>
        <dbReference type="ARBA" id="ARBA00023015"/>
    </source>
</evidence>
<feature type="region of interest" description="Disordered" evidence="7">
    <location>
        <begin position="427"/>
        <end position="453"/>
    </location>
</feature>
<evidence type="ECO:0000313" key="9">
    <source>
        <dbReference type="EMBL" id="KIS65676.1"/>
    </source>
</evidence>
<feature type="region of interest" description="Disordered" evidence="7">
    <location>
        <begin position="499"/>
        <end position="538"/>
    </location>
</feature>
<feature type="region of interest" description="Disordered" evidence="7">
    <location>
        <begin position="206"/>
        <end position="267"/>
    </location>
</feature>
<reference evidence="9 10" key="1">
    <citation type="journal article" date="2006" name="Nature">
        <title>Insights from the genome of the biotrophic fungal plant pathogen Ustilago maydis.</title>
        <authorList>
            <person name="Kamper J."/>
            <person name="Kahmann R."/>
            <person name="Bolker M."/>
            <person name="Ma L.J."/>
            <person name="Brefort T."/>
            <person name="Saville B.J."/>
            <person name="Banuett F."/>
            <person name="Kronstad J.W."/>
            <person name="Gold S.E."/>
            <person name="Muller O."/>
            <person name="Perlin M.H."/>
            <person name="Wosten H.A."/>
            <person name="de Vries R."/>
            <person name="Ruiz-Herrera J."/>
            <person name="Reynaga-Pena C.G."/>
            <person name="Snetselaar K."/>
            <person name="McCann M."/>
            <person name="Perez-Martin J."/>
            <person name="Feldbrugge M."/>
            <person name="Basse C.W."/>
            <person name="Steinberg G."/>
            <person name="Ibeas J.I."/>
            <person name="Holloman W."/>
            <person name="Guzman P."/>
            <person name="Farman M."/>
            <person name="Stajich J.E."/>
            <person name="Sentandreu R."/>
            <person name="Gonzalez-Prieto J.M."/>
            <person name="Kennell J.C."/>
            <person name="Molina L."/>
            <person name="Schirawski J."/>
            <person name="Mendoza-Mendoza A."/>
            <person name="Greilinger D."/>
            <person name="Munch K."/>
            <person name="Rossel N."/>
            <person name="Scherer M."/>
            <person name="Vranes M."/>
            <person name="Ladendorf O."/>
            <person name="Vincon V."/>
            <person name="Fuchs U."/>
            <person name="Sandrock B."/>
            <person name="Meng S."/>
            <person name="Ho E.C."/>
            <person name="Cahill M.J."/>
            <person name="Boyce K.J."/>
            <person name="Klose J."/>
            <person name="Klosterman S.J."/>
            <person name="Deelstra H.J."/>
            <person name="Ortiz-Castellanos L."/>
            <person name="Li W."/>
            <person name="Sanchez-Alonso P."/>
            <person name="Schreier P.H."/>
            <person name="Hauser-Hahn I."/>
            <person name="Vaupel M."/>
            <person name="Koopmann E."/>
            <person name="Friedrich G."/>
            <person name="Voss H."/>
            <person name="Schluter T."/>
            <person name="Margolis J."/>
            <person name="Platt D."/>
            <person name="Swimmer C."/>
            <person name="Gnirke A."/>
            <person name="Chen F."/>
            <person name="Vysotskaia V."/>
            <person name="Mannhaupt G."/>
            <person name="Guldener U."/>
            <person name="Munsterkotter M."/>
            <person name="Haase D."/>
            <person name="Oesterheld M."/>
            <person name="Mewes H.W."/>
            <person name="Mauceli E.W."/>
            <person name="DeCaprio D."/>
            <person name="Wade C.M."/>
            <person name="Butler J."/>
            <person name="Young S."/>
            <person name="Jaffe D.B."/>
            <person name="Calvo S."/>
            <person name="Nusbaum C."/>
            <person name="Galagan J."/>
            <person name="Birren B.W."/>
        </authorList>
    </citation>
    <scope>NUCLEOTIDE SEQUENCE [LARGE SCALE GENOMIC DNA]</scope>
    <source>
        <strain evidence="10">DSM 14603 / FGSC 9021 / UM521</strain>
    </source>
</reference>
<dbReference type="Proteomes" id="UP000000561">
    <property type="component" value="Chromosome 23"/>
</dbReference>
<evidence type="ECO:0000259" key="8">
    <source>
        <dbReference type="Pfam" id="PF07524"/>
    </source>
</evidence>
<dbReference type="PANTHER" id="PTHR46469:SF1">
    <property type="entry name" value="TRANSCRIPTION INITIATION FACTOR TFIID SUBUNIT 8"/>
    <property type="match status" value="1"/>
</dbReference>
<keyword evidence="10" id="KW-1185">Reference proteome</keyword>
<dbReference type="CDD" id="cd08049">
    <property type="entry name" value="TAF8"/>
    <property type="match status" value="1"/>
</dbReference>
<dbReference type="OrthoDB" id="2193813at2759"/>
<comment type="subcellular location">
    <subcellularLocation>
        <location evidence="1">Nucleus</location>
    </subcellularLocation>
</comment>
<protein>
    <recommendedName>
        <fullName evidence="3">Transcription initiation factor TFIID subunit 8</fullName>
    </recommendedName>
</protein>
<feature type="compositionally biased region" description="Basic residues" evidence="7">
    <location>
        <begin position="297"/>
        <end position="309"/>
    </location>
</feature>
<dbReference type="eggNOG" id="ENOG502SEJ4">
    <property type="taxonomic scope" value="Eukaryota"/>
</dbReference>
<dbReference type="InterPro" id="IPR019473">
    <property type="entry name" value="TFIID_su8_C"/>
</dbReference>
<dbReference type="Pfam" id="PF07524">
    <property type="entry name" value="Bromo_TP"/>
    <property type="match status" value="1"/>
</dbReference>
<feature type="compositionally biased region" description="Low complexity" evidence="7">
    <location>
        <begin position="505"/>
        <end position="537"/>
    </location>
</feature>
<dbReference type="KEGG" id="uma:UMAG_06378"/>
<dbReference type="GO" id="GO:0046982">
    <property type="term" value="F:protein heterodimerization activity"/>
    <property type="evidence" value="ECO:0007669"/>
    <property type="project" value="InterPro"/>
</dbReference>
<dbReference type="PANTHER" id="PTHR46469">
    <property type="entry name" value="TRANSCRIPTION INITIATION FACTOR TFIID SUBUNIT 8"/>
    <property type="match status" value="1"/>
</dbReference>
<dbReference type="GO" id="GO:0006367">
    <property type="term" value="P:transcription initiation at RNA polymerase II promoter"/>
    <property type="evidence" value="ECO:0000318"/>
    <property type="project" value="GO_Central"/>
</dbReference>
<evidence type="ECO:0000256" key="3">
    <source>
        <dbReference type="ARBA" id="ARBA00017307"/>
    </source>
</evidence>
<evidence type="ECO:0000256" key="7">
    <source>
        <dbReference type="SAM" id="MobiDB-lite"/>
    </source>
</evidence>
<feature type="region of interest" description="Disordered" evidence="7">
    <location>
        <begin position="372"/>
        <end position="392"/>
    </location>
</feature>
<organism evidence="9 10">
    <name type="scientific">Mycosarcoma maydis</name>
    <name type="common">Corn smut fungus</name>
    <name type="synonym">Ustilago maydis</name>
    <dbReference type="NCBI Taxonomy" id="5270"/>
    <lineage>
        <taxon>Eukaryota</taxon>
        <taxon>Fungi</taxon>
        <taxon>Dikarya</taxon>
        <taxon>Basidiomycota</taxon>
        <taxon>Ustilaginomycotina</taxon>
        <taxon>Ustilaginomycetes</taxon>
        <taxon>Ustilaginales</taxon>
        <taxon>Ustilaginaceae</taxon>
        <taxon>Mycosarcoma</taxon>
    </lineage>
</organism>
<evidence type="ECO:0000256" key="1">
    <source>
        <dbReference type="ARBA" id="ARBA00004123"/>
    </source>
</evidence>